<evidence type="ECO:0000256" key="9">
    <source>
        <dbReference type="HAMAP-Rule" id="MF_00323"/>
    </source>
</evidence>
<dbReference type="NCBIfam" id="TIGR00109">
    <property type="entry name" value="hemH"/>
    <property type="match status" value="1"/>
</dbReference>
<keyword evidence="3 9" id="KW-0479">Metal-binding</keyword>
<evidence type="ECO:0000313" key="12">
    <source>
        <dbReference type="Proteomes" id="UP000594459"/>
    </source>
</evidence>
<keyword evidence="4 9" id="KW-0408">Iron</keyword>
<dbReference type="CDD" id="cd00419">
    <property type="entry name" value="Ferrochelatase_C"/>
    <property type="match status" value="1"/>
</dbReference>
<organism evidence="11 12">
    <name type="scientific">Qipengyuania soli</name>
    <dbReference type="NCBI Taxonomy" id="2782568"/>
    <lineage>
        <taxon>Bacteria</taxon>
        <taxon>Pseudomonadati</taxon>
        <taxon>Pseudomonadota</taxon>
        <taxon>Alphaproteobacteria</taxon>
        <taxon>Sphingomonadales</taxon>
        <taxon>Erythrobacteraceae</taxon>
        <taxon>Qipengyuania</taxon>
    </lineage>
</organism>
<dbReference type="SUPFAM" id="SSF53800">
    <property type="entry name" value="Chelatase"/>
    <property type="match status" value="1"/>
</dbReference>
<dbReference type="PROSITE" id="PS00534">
    <property type="entry name" value="FERROCHELATASE"/>
    <property type="match status" value="1"/>
</dbReference>
<dbReference type="Pfam" id="PF00762">
    <property type="entry name" value="Ferrochelatase"/>
    <property type="match status" value="1"/>
</dbReference>
<dbReference type="PANTHER" id="PTHR11108:SF1">
    <property type="entry name" value="FERROCHELATASE, MITOCHONDRIAL"/>
    <property type="match status" value="1"/>
</dbReference>
<evidence type="ECO:0000256" key="4">
    <source>
        <dbReference type="ARBA" id="ARBA00023004"/>
    </source>
</evidence>
<dbReference type="EC" id="4.98.1.1" evidence="9 10"/>
<dbReference type="UniPathway" id="UPA00252">
    <property type="reaction ID" value="UER00325"/>
</dbReference>
<comment type="subcellular location">
    <subcellularLocation>
        <location evidence="9 10">Cytoplasm</location>
    </subcellularLocation>
</comment>
<dbReference type="KEGG" id="qso:IRL76_10610"/>
<evidence type="ECO:0000256" key="2">
    <source>
        <dbReference type="ARBA" id="ARBA00022490"/>
    </source>
</evidence>
<keyword evidence="6 9" id="KW-0456">Lyase</keyword>
<comment type="catalytic activity">
    <reaction evidence="8">
        <text>Fe-coproporphyrin III + 2 H(+) = coproporphyrin III + Fe(2+)</text>
        <dbReference type="Rhea" id="RHEA:49572"/>
        <dbReference type="ChEBI" id="CHEBI:15378"/>
        <dbReference type="ChEBI" id="CHEBI:29033"/>
        <dbReference type="ChEBI" id="CHEBI:68438"/>
        <dbReference type="ChEBI" id="CHEBI:131725"/>
        <dbReference type="EC" id="4.99.1.9"/>
    </reaction>
    <physiologicalReaction direction="right-to-left" evidence="8">
        <dbReference type="Rhea" id="RHEA:49574"/>
    </physiologicalReaction>
</comment>
<comment type="pathway">
    <text evidence="9 10">Porphyrin-containing compound metabolism; protoheme biosynthesis; protoheme from protoporphyrin-IX: step 1/1.</text>
</comment>
<evidence type="ECO:0000256" key="5">
    <source>
        <dbReference type="ARBA" id="ARBA00023133"/>
    </source>
</evidence>
<dbReference type="GO" id="GO:0046872">
    <property type="term" value="F:metal ion binding"/>
    <property type="evidence" value="ECO:0007669"/>
    <property type="project" value="UniProtKB-KW"/>
</dbReference>
<dbReference type="GO" id="GO:0004325">
    <property type="term" value="F:ferrochelatase activity"/>
    <property type="evidence" value="ECO:0007669"/>
    <property type="project" value="UniProtKB-UniRule"/>
</dbReference>
<evidence type="ECO:0000256" key="1">
    <source>
        <dbReference type="ARBA" id="ARBA00007718"/>
    </source>
</evidence>
<dbReference type="InterPro" id="IPR019772">
    <property type="entry name" value="Ferrochelatase_AS"/>
</dbReference>
<comment type="catalytic activity">
    <reaction evidence="9 10">
        <text>heme b + 2 H(+) = protoporphyrin IX + Fe(2+)</text>
        <dbReference type="Rhea" id="RHEA:22584"/>
        <dbReference type="ChEBI" id="CHEBI:15378"/>
        <dbReference type="ChEBI" id="CHEBI:29033"/>
        <dbReference type="ChEBI" id="CHEBI:57306"/>
        <dbReference type="ChEBI" id="CHEBI:60344"/>
        <dbReference type="EC" id="4.98.1.1"/>
    </reaction>
</comment>
<evidence type="ECO:0000256" key="7">
    <source>
        <dbReference type="ARBA" id="ARBA00023244"/>
    </source>
</evidence>
<dbReference type="FunFam" id="3.40.50.1400:FF:000002">
    <property type="entry name" value="Ferrochelatase"/>
    <property type="match status" value="1"/>
</dbReference>
<dbReference type="EMBL" id="CP064654">
    <property type="protein sequence ID" value="QPC98304.1"/>
    <property type="molecule type" value="Genomic_DNA"/>
</dbReference>
<comment type="function">
    <text evidence="9 10">Catalyzes the ferrous insertion into protoporphyrin IX.</text>
</comment>
<accession>A0A7S8F354</accession>
<name>A0A7S8F354_9SPHN</name>
<dbReference type="InterPro" id="IPR033659">
    <property type="entry name" value="Ferrochelatase_N"/>
</dbReference>
<comment type="similarity">
    <text evidence="1 9 10">Belongs to the ferrochelatase family.</text>
</comment>
<evidence type="ECO:0000313" key="11">
    <source>
        <dbReference type="EMBL" id="QPC98304.1"/>
    </source>
</evidence>
<feature type="binding site" evidence="9">
    <location>
        <position position="235"/>
    </location>
    <ligand>
        <name>Fe(2+)</name>
        <dbReference type="ChEBI" id="CHEBI:29033"/>
    </ligand>
</feature>
<dbReference type="InterPro" id="IPR033644">
    <property type="entry name" value="Ferrochelatase_C"/>
</dbReference>
<dbReference type="PANTHER" id="PTHR11108">
    <property type="entry name" value="FERROCHELATASE"/>
    <property type="match status" value="1"/>
</dbReference>
<proteinExistence type="inferred from homology"/>
<reference evidence="11 12" key="1">
    <citation type="submission" date="2020-11" db="EMBL/GenBank/DDBJ databases">
        <title>The genome sequence of Erythrobacter sp. 6D36.</title>
        <authorList>
            <person name="Liu Y."/>
        </authorList>
    </citation>
    <scope>NUCLEOTIDE SEQUENCE [LARGE SCALE GENOMIC DNA]</scope>
    <source>
        <strain evidence="11 12">6D36</strain>
    </source>
</reference>
<dbReference type="GO" id="GO:0006783">
    <property type="term" value="P:heme biosynthetic process"/>
    <property type="evidence" value="ECO:0007669"/>
    <property type="project" value="UniProtKB-UniRule"/>
</dbReference>
<evidence type="ECO:0000256" key="8">
    <source>
        <dbReference type="ARBA" id="ARBA00024536"/>
    </source>
</evidence>
<evidence type="ECO:0000256" key="6">
    <source>
        <dbReference type="ARBA" id="ARBA00023239"/>
    </source>
</evidence>
<dbReference type="GO" id="GO:0005737">
    <property type="term" value="C:cytoplasm"/>
    <property type="evidence" value="ECO:0007669"/>
    <property type="project" value="UniProtKB-SubCell"/>
</dbReference>
<gene>
    <name evidence="9" type="primary">hemH</name>
    <name evidence="11" type="ORF">IRL76_10610</name>
</gene>
<protein>
    <recommendedName>
        <fullName evidence="9 10">Ferrochelatase</fullName>
        <ecNumber evidence="9 10">4.98.1.1</ecNumber>
    </recommendedName>
    <alternativeName>
        <fullName evidence="9">Heme synthase</fullName>
    </alternativeName>
    <alternativeName>
        <fullName evidence="9">Protoheme ferro-lyase</fullName>
    </alternativeName>
</protein>
<keyword evidence="7 9" id="KW-0627">Porphyrin biosynthesis</keyword>
<dbReference type="HAMAP" id="MF_00323">
    <property type="entry name" value="Ferrochelatase"/>
    <property type="match status" value="1"/>
</dbReference>
<keyword evidence="12" id="KW-1185">Reference proteome</keyword>
<evidence type="ECO:0000256" key="3">
    <source>
        <dbReference type="ARBA" id="ARBA00022723"/>
    </source>
</evidence>
<dbReference type="AlphaFoldDB" id="A0A7S8F354"/>
<keyword evidence="2 9" id="KW-0963">Cytoplasm</keyword>
<sequence>MHCIRRPARVSAVCHCCRKPSEEKELTWRPQFLPVDHPQVQSGKVGVLIVNLGTPDAPEPGPVRRYLAEFLSDRRVVEIPPIAWQPILRGIILNTRPRKSAHAYSQVWTDEGSPLAVITRNQAEAMQTALGSGVMVDWAMRYGTPSIGDRIEALMKAGCERILLAPLYPQYSGATTATVVDKAADKLRTMRWQAALRTLPPYHDDPAYIEALSSDLNRQLNGLDFQPEVMLLSFHGMPQRTLELGDPYHCHCRKTARLLEAVMARPGLRFRTTFQSRFGRAKWLEPATDAVIAEEAKAGTKRMVIAAPGFSADCLETLEELAMQGRDQFIDAGGDKFAALSCLNTSAAGLEMLEKLLRRELSGWIND</sequence>
<dbReference type="CDD" id="cd03411">
    <property type="entry name" value="Ferrochelatase_N"/>
    <property type="match status" value="1"/>
</dbReference>
<evidence type="ECO:0000256" key="10">
    <source>
        <dbReference type="RuleBase" id="RU000607"/>
    </source>
</evidence>
<dbReference type="Proteomes" id="UP000594459">
    <property type="component" value="Chromosome"/>
</dbReference>
<keyword evidence="5 9" id="KW-0350">Heme biosynthesis</keyword>
<dbReference type="Gene3D" id="3.40.50.1400">
    <property type="match status" value="2"/>
</dbReference>
<dbReference type="InterPro" id="IPR001015">
    <property type="entry name" value="Ferrochelatase"/>
</dbReference>
<feature type="binding site" evidence="9">
    <location>
        <position position="316"/>
    </location>
    <ligand>
        <name>Fe(2+)</name>
        <dbReference type="ChEBI" id="CHEBI:29033"/>
    </ligand>
</feature>